<feature type="repeat" description="TPR" evidence="1">
    <location>
        <begin position="200"/>
        <end position="233"/>
    </location>
</feature>
<dbReference type="PANTHER" id="PTHR44366:SF1">
    <property type="entry name" value="UDP-N-ACETYLGLUCOSAMINE--PEPTIDE N-ACETYLGLUCOSAMINYLTRANSFERASE 110 KDA SUBUNIT"/>
    <property type="match status" value="1"/>
</dbReference>
<feature type="repeat" description="TPR" evidence="1">
    <location>
        <begin position="234"/>
        <end position="267"/>
    </location>
</feature>
<dbReference type="OrthoDB" id="261498at2"/>
<sequence>MAADHVDDASPDAADEAVQRLYTPAMLAELLGVSVAVIRRWERRGALRPVRVTQRLSHFDFSEVAVAQRLKQLLGAGCSLHVIDRRLAEISRLLPGVERPLADPRVVVEGRRLFLRLGDELAEPGGQLLFDFDERQLEDDASESPATIAITAAHRHGADESLESLVDRLQQEAIDWEDEGQLDRAAEAYRTMLMAAGPRAEMHFALADVLYRANDLAAARERYYAALEVDEDYVEARASLGCVLAEMGDLELAAATFTGALQYHPDFADVHYHLANALDRLGMPEEAVRHFEKFLELAPESPWAEAARDRLAAEHHPDQGKPSEGSGSSLGVLDSSLRSE</sequence>
<reference evidence="4 5" key="1">
    <citation type="submission" date="2019-02" db="EMBL/GenBank/DDBJ databases">
        <title>Deep-cultivation of Planctomycetes and their phenomic and genomic characterization uncovers novel biology.</title>
        <authorList>
            <person name="Wiegand S."/>
            <person name="Jogler M."/>
            <person name="Boedeker C."/>
            <person name="Pinto D."/>
            <person name="Vollmers J."/>
            <person name="Rivas-Marin E."/>
            <person name="Kohn T."/>
            <person name="Peeters S.H."/>
            <person name="Heuer A."/>
            <person name="Rast P."/>
            <person name="Oberbeckmann S."/>
            <person name="Bunk B."/>
            <person name="Jeske O."/>
            <person name="Meyerdierks A."/>
            <person name="Storesund J.E."/>
            <person name="Kallscheuer N."/>
            <person name="Luecker S."/>
            <person name="Lage O.M."/>
            <person name="Pohl T."/>
            <person name="Merkel B.J."/>
            <person name="Hornburger P."/>
            <person name="Mueller R.-W."/>
            <person name="Bruemmer F."/>
            <person name="Labrenz M."/>
            <person name="Spormann A.M."/>
            <person name="Op den Camp H."/>
            <person name="Overmann J."/>
            <person name="Amann R."/>
            <person name="Jetten M.S.M."/>
            <person name="Mascher T."/>
            <person name="Medema M.H."/>
            <person name="Devos D.P."/>
            <person name="Kaster A.-K."/>
            <person name="Ovreas L."/>
            <person name="Rohde M."/>
            <person name="Galperin M.Y."/>
            <person name="Jogler C."/>
        </authorList>
    </citation>
    <scope>NUCLEOTIDE SEQUENCE [LARGE SCALE GENOMIC DNA]</scope>
    <source>
        <strain evidence="4 5">I41</strain>
    </source>
</reference>
<dbReference type="RefSeq" id="WP_145435796.1">
    <property type="nucleotide sequence ID" value="NZ_CP036339.1"/>
</dbReference>
<dbReference type="GO" id="GO:0006493">
    <property type="term" value="P:protein O-linked glycosylation"/>
    <property type="evidence" value="ECO:0007669"/>
    <property type="project" value="InterPro"/>
</dbReference>
<feature type="repeat" description="TPR" evidence="1">
    <location>
        <begin position="268"/>
        <end position="301"/>
    </location>
</feature>
<name>A0A517U610_9BACT</name>
<accession>A0A517U610</accession>
<dbReference type="Proteomes" id="UP000317909">
    <property type="component" value="Chromosome"/>
</dbReference>
<evidence type="ECO:0000256" key="2">
    <source>
        <dbReference type="SAM" id="MobiDB-lite"/>
    </source>
</evidence>
<dbReference type="Pfam" id="PF13432">
    <property type="entry name" value="TPR_16"/>
    <property type="match status" value="2"/>
</dbReference>
<dbReference type="Gene3D" id="1.25.40.10">
    <property type="entry name" value="Tetratricopeptide repeat domain"/>
    <property type="match status" value="2"/>
</dbReference>
<keyword evidence="1" id="KW-0802">TPR repeat</keyword>
<evidence type="ECO:0000256" key="1">
    <source>
        <dbReference type="PROSITE-ProRule" id="PRU00339"/>
    </source>
</evidence>
<dbReference type="GO" id="GO:0097363">
    <property type="term" value="F:protein O-acetylglucosaminyltransferase activity"/>
    <property type="evidence" value="ECO:0007669"/>
    <property type="project" value="TreeGrafter"/>
</dbReference>
<dbReference type="EMBL" id="CP036339">
    <property type="protein sequence ID" value="QDT76043.1"/>
    <property type="molecule type" value="Genomic_DNA"/>
</dbReference>
<evidence type="ECO:0000313" key="5">
    <source>
        <dbReference type="Proteomes" id="UP000317909"/>
    </source>
</evidence>
<dbReference type="GO" id="GO:0006355">
    <property type="term" value="P:regulation of DNA-templated transcription"/>
    <property type="evidence" value="ECO:0007669"/>
    <property type="project" value="InterPro"/>
</dbReference>
<dbReference type="PROSITE" id="PS50005">
    <property type="entry name" value="TPR"/>
    <property type="match status" value="3"/>
</dbReference>
<protein>
    <submittedName>
        <fullName evidence="4">Tetratricopeptide repeat protein</fullName>
    </submittedName>
</protein>
<feature type="domain" description="HTH merR-type" evidence="3">
    <location>
        <begin position="21"/>
        <end position="89"/>
    </location>
</feature>
<dbReference type="SUPFAM" id="SSF46955">
    <property type="entry name" value="Putative DNA-binding domain"/>
    <property type="match status" value="1"/>
</dbReference>
<dbReference type="Gene3D" id="1.10.1660.10">
    <property type="match status" value="1"/>
</dbReference>
<organism evidence="4 5">
    <name type="scientific">Lacipirellula limnantheis</name>
    <dbReference type="NCBI Taxonomy" id="2528024"/>
    <lineage>
        <taxon>Bacteria</taxon>
        <taxon>Pseudomonadati</taxon>
        <taxon>Planctomycetota</taxon>
        <taxon>Planctomycetia</taxon>
        <taxon>Pirellulales</taxon>
        <taxon>Lacipirellulaceae</taxon>
        <taxon>Lacipirellula</taxon>
    </lineage>
</organism>
<feature type="compositionally biased region" description="Basic and acidic residues" evidence="2">
    <location>
        <begin position="306"/>
        <end position="321"/>
    </location>
</feature>
<dbReference type="AlphaFoldDB" id="A0A517U610"/>
<evidence type="ECO:0000259" key="3">
    <source>
        <dbReference type="PROSITE" id="PS50937"/>
    </source>
</evidence>
<dbReference type="KEGG" id="llh:I41_52880"/>
<dbReference type="SMART" id="SM00028">
    <property type="entry name" value="TPR"/>
    <property type="match status" value="3"/>
</dbReference>
<gene>
    <name evidence="4" type="ORF">I41_52880</name>
</gene>
<dbReference type="SMART" id="SM00422">
    <property type="entry name" value="HTH_MERR"/>
    <property type="match status" value="1"/>
</dbReference>
<dbReference type="PANTHER" id="PTHR44366">
    <property type="entry name" value="UDP-N-ACETYLGLUCOSAMINE--PEPTIDE N-ACETYLGLUCOSAMINYLTRANSFERASE 110 KDA SUBUNIT"/>
    <property type="match status" value="1"/>
</dbReference>
<dbReference type="InterPro" id="IPR009061">
    <property type="entry name" value="DNA-bd_dom_put_sf"/>
</dbReference>
<dbReference type="InterPro" id="IPR019734">
    <property type="entry name" value="TPR_rpt"/>
</dbReference>
<dbReference type="InterPro" id="IPR037919">
    <property type="entry name" value="OGT"/>
</dbReference>
<dbReference type="SUPFAM" id="SSF48452">
    <property type="entry name" value="TPR-like"/>
    <property type="match status" value="1"/>
</dbReference>
<dbReference type="GO" id="GO:0003677">
    <property type="term" value="F:DNA binding"/>
    <property type="evidence" value="ECO:0007669"/>
    <property type="project" value="InterPro"/>
</dbReference>
<dbReference type="Pfam" id="PF13411">
    <property type="entry name" value="MerR_1"/>
    <property type="match status" value="1"/>
</dbReference>
<dbReference type="InterPro" id="IPR000551">
    <property type="entry name" value="MerR-type_HTH_dom"/>
</dbReference>
<feature type="region of interest" description="Disordered" evidence="2">
    <location>
        <begin position="306"/>
        <end position="340"/>
    </location>
</feature>
<dbReference type="InterPro" id="IPR011990">
    <property type="entry name" value="TPR-like_helical_dom_sf"/>
</dbReference>
<dbReference type="PROSITE" id="PS50937">
    <property type="entry name" value="HTH_MERR_2"/>
    <property type="match status" value="1"/>
</dbReference>
<proteinExistence type="predicted"/>
<evidence type="ECO:0000313" key="4">
    <source>
        <dbReference type="EMBL" id="QDT76043.1"/>
    </source>
</evidence>
<feature type="compositionally biased region" description="Low complexity" evidence="2">
    <location>
        <begin position="323"/>
        <end position="340"/>
    </location>
</feature>
<keyword evidence="5" id="KW-1185">Reference proteome</keyword>